<dbReference type="RefSeq" id="WP_169678234.1">
    <property type="nucleotide sequence ID" value="NZ_JABBNU010000002.1"/>
</dbReference>
<comment type="caution">
    <text evidence="2">The sequence shown here is derived from an EMBL/GenBank/DDBJ whole genome shotgun (WGS) entry which is preliminary data.</text>
</comment>
<sequence length="172" mass="20020">MLRLRKYRKPIIILVGIFLFWIVSQLAILIFIGDVNYKSTIRTNYHKKDSITYIISTSWANIPTKEKFINISNEPTCPGFVGSFIASYSNLINYEYGLYSPQLSTFEEMGYKSQTDTVNGRIIFTVFKDNETGFIIPWQDDMSYSFLLYPSKYGTKHQNEIKNSLANIEFKK</sequence>
<reference evidence="2 3" key="1">
    <citation type="submission" date="2020-04" db="EMBL/GenBank/DDBJ databases">
        <title>Flammeovirgaceae bacterium KN852 isolated from deep sea.</title>
        <authorList>
            <person name="Zhang D.-C."/>
        </authorList>
    </citation>
    <scope>NUCLEOTIDE SEQUENCE [LARGE SCALE GENOMIC DNA]</scope>
    <source>
        <strain evidence="2 3">KN852</strain>
    </source>
</reference>
<keyword evidence="1" id="KW-0472">Membrane</keyword>
<proteinExistence type="predicted"/>
<keyword evidence="1" id="KW-1133">Transmembrane helix</keyword>
<keyword evidence="1" id="KW-0812">Transmembrane</keyword>
<gene>
    <name evidence="2" type="ORF">HH304_04320</name>
</gene>
<evidence type="ECO:0000313" key="2">
    <source>
        <dbReference type="EMBL" id="NMM47614.1"/>
    </source>
</evidence>
<evidence type="ECO:0000313" key="3">
    <source>
        <dbReference type="Proteomes" id="UP000559010"/>
    </source>
</evidence>
<dbReference type="Proteomes" id="UP000559010">
    <property type="component" value="Unassembled WGS sequence"/>
</dbReference>
<protein>
    <submittedName>
        <fullName evidence="2">Uncharacterized protein</fullName>
    </submittedName>
</protein>
<dbReference type="EMBL" id="JABBNU010000002">
    <property type="protein sequence ID" value="NMM47614.1"/>
    <property type="molecule type" value="Genomic_DNA"/>
</dbReference>
<keyword evidence="3" id="KW-1185">Reference proteome</keyword>
<evidence type="ECO:0000256" key="1">
    <source>
        <dbReference type="SAM" id="Phobius"/>
    </source>
</evidence>
<accession>A0A848IZG6</accession>
<organism evidence="2 3">
    <name type="scientific">Marinigracilibium pacificum</name>
    <dbReference type="NCBI Taxonomy" id="2729599"/>
    <lineage>
        <taxon>Bacteria</taxon>
        <taxon>Pseudomonadati</taxon>
        <taxon>Bacteroidota</taxon>
        <taxon>Cytophagia</taxon>
        <taxon>Cytophagales</taxon>
        <taxon>Flammeovirgaceae</taxon>
        <taxon>Marinigracilibium</taxon>
    </lineage>
</organism>
<dbReference type="AlphaFoldDB" id="A0A848IZG6"/>
<feature type="transmembrane region" description="Helical" evidence="1">
    <location>
        <begin position="12"/>
        <end position="32"/>
    </location>
</feature>
<name>A0A848IZG6_9BACT</name>